<feature type="domain" description="VWFC" evidence="8">
    <location>
        <begin position="494"/>
        <end position="561"/>
    </location>
</feature>
<dbReference type="PROSITE" id="PS01225">
    <property type="entry name" value="CTCK_2"/>
    <property type="match status" value="1"/>
</dbReference>
<keyword evidence="3" id="KW-0677">Repeat</keyword>
<evidence type="ECO:0000259" key="8">
    <source>
        <dbReference type="PROSITE" id="PS50184"/>
    </source>
</evidence>
<feature type="disulfide bond" evidence="6">
    <location>
        <begin position="671"/>
        <end position="723"/>
    </location>
</feature>
<organism evidence="10 11">
    <name type="scientific">Acipenser oxyrinchus oxyrinchus</name>
    <dbReference type="NCBI Taxonomy" id="40147"/>
    <lineage>
        <taxon>Eukaryota</taxon>
        <taxon>Metazoa</taxon>
        <taxon>Chordata</taxon>
        <taxon>Craniata</taxon>
        <taxon>Vertebrata</taxon>
        <taxon>Euteleostomi</taxon>
        <taxon>Actinopterygii</taxon>
        <taxon>Chondrostei</taxon>
        <taxon>Acipenseriformes</taxon>
        <taxon>Acipenseridae</taxon>
        <taxon>Acipenser</taxon>
    </lineage>
</organism>
<evidence type="ECO:0000256" key="1">
    <source>
        <dbReference type="ARBA" id="ARBA00004613"/>
    </source>
</evidence>
<comment type="caution">
    <text evidence="10">The sequence shown here is derived from an EMBL/GenBank/DDBJ whole genome shotgun (WGS) entry which is preliminary data.</text>
</comment>
<evidence type="ECO:0000256" key="2">
    <source>
        <dbReference type="ARBA" id="ARBA00022525"/>
    </source>
</evidence>
<keyword evidence="11" id="KW-1185">Reference proteome</keyword>
<keyword evidence="2" id="KW-0964">Secreted</keyword>
<feature type="domain" description="VWFC" evidence="8">
    <location>
        <begin position="387"/>
        <end position="456"/>
    </location>
</feature>
<dbReference type="PROSITE" id="PS01185">
    <property type="entry name" value="CTCK_1"/>
    <property type="match status" value="1"/>
</dbReference>
<comment type="caution">
    <text evidence="6">Lacks conserved residue(s) required for the propagation of feature annotation.</text>
</comment>
<dbReference type="PROSITE" id="PS51233">
    <property type="entry name" value="VWFD"/>
    <property type="match status" value="1"/>
</dbReference>
<dbReference type="CDD" id="cd19941">
    <property type="entry name" value="TIL"/>
    <property type="match status" value="1"/>
</dbReference>
<dbReference type="PANTHER" id="PTHR11339">
    <property type="entry name" value="EXTRACELLULAR MATRIX GLYCOPROTEIN RELATED"/>
    <property type="match status" value="1"/>
</dbReference>
<reference evidence="10" key="1">
    <citation type="submission" date="2022-02" db="EMBL/GenBank/DDBJ databases">
        <title>Atlantic sturgeon de novo genome assembly.</title>
        <authorList>
            <person name="Stock M."/>
            <person name="Klopp C."/>
            <person name="Guiguen Y."/>
            <person name="Cabau C."/>
            <person name="Parinello H."/>
            <person name="Santidrian Yebra-Pimentel E."/>
            <person name="Kuhl H."/>
            <person name="Dirks R.P."/>
            <person name="Guessner J."/>
            <person name="Wuertz S."/>
            <person name="Du K."/>
            <person name="Schartl M."/>
        </authorList>
    </citation>
    <scope>NUCLEOTIDE SEQUENCE</scope>
    <source>
        <strain evidence="10">STURGEONOMICS-FGT-2020</strain>
        <tissue evidence="10">Whole blood</tissue>
    </source>
</reference>
<accession>A0AAD8D659</accession>
<dbReference type="SMART" id="SM00214">
    <property type="entry name" value="VWC"/>
    <property type="match status" value="2"/>
</dbReference>
<dbReference type="AlphaFoldDB" id="A0AAD8D659"/>
<dbReference type="Proteomes" id="UP001230051">
    <property type="component" value="Unassembled WGS sequence"/>
</dbReference>
<evidence type="ECO:0000256" key="6">
    <source>
        <dbReference type="PROSITE-ProRule" id="PRU00039"/>
    </source>
</evidence>
<dbReference type="Gene3D" id="2.10.25.10">
    <property type="entry name" value="Laminin"/>
    <property type="match status" value="1"/>
</dbReference>
<evidence type="ECO:0000313" key="11">
    <source>
        <dbReference type="Proteomes" id="UP001230051"/>
    </source>
</evidence>
<dbReference type="SMART" id="SM00216">
    <property type="entry name" value="VWD"/>
    <property type="match status" value="1"/>
</dbReference>
<evidence type="ECO:0000313" key="10">
    <source>
        <dbReference type="EMBL" id="KAK1161833.1"/>
    </source>
</evidence>
<dbReference type="PROSITE" id="PS50184">
    <property type="entry name" value="VWFC_2"/>
    <property type="match status" value="2"/>
</dbReference>
<evidence type="ECO:0008006" key="12">
    <source>
        <dbReference type="Google" id="ProtNLM"/>
    </source>
</evidence>
<dbReference type="InterPro" id="IPR006207">
    <property type="entry name" value="Cys_knot_C"/>
</dbReference>
<dbReference type="SMART" id="SM00041">
    <property type="entry name" value="CT"/>
    <property type="match status" value="1"/>
</dbReference>
<evidence type="ECO:0000256" key="5">
    <source>
        <dbReference type="ARBA" id="ARBA00023180"/>
    </source>
</evidence>
<dbReference type="InterPro" id="IPR006208">
    <property type="entry name" value="Glyco_hormone_CN"/>
</dbReference>
<dbReference type="InterPro" id="IPR050780">
    <property type="entry name" value="Mucin_vWF_Thrombospondin_sf"/>
</dbReference>
<dbReference type="InterPro" id="IPR001007">
    <property type="entry name" value="VWF_dom"/>
</dbReference>
<evidence type="ECO:0000256" key="3">
    <source>
        <dbReference type="ARBA" id="ARBA00022737"/>
    </source>
</evidence>
<keyword evidence="4 6" id="KW-1015">Disulfide bond</keyword>
<evidence type="ECO:0000259" key="9">
    <source>
        <dbReference type="PROSITE" id="PS51233"/>
    </source>
</evidence>
<dbReference type="GO" id="GO:0005576">
    <property type="term" value="C:extracellular region"/>
    <property type="evidence" value="ECO:0007669"/>
    <property type="project" value="UniProtKB-SubCell"/>
</dbReference>
<dbReference type="Pfam" id="PF08742">
    <property type="entry name" value="C8"/>
    <property type="match status" value="1"/>
</dbReference>
<protein>
    <recommendedName>
        <fullName evidence="12">Mucin-2</fullName>
    </recommendedName>
</protein>
<evidence type="ECO:0000259" key="7">
    <source>
        <dbReference type="PROSITE" id="PS01225"/>
    </source>
</evidence>
<feature type="disulfide bond" evidence="6">
    <location>
        <begin position="656"/>
        <end position="705"/>
    </location>
</feature>
<comment type="subcellular location">
    <subcellularLocation>
        <location evidence="1">Secreted</location>
    </subcellularLocation>
</comment>
<dbReference type="SMART" id="SM00832">
    <property type="entry name" value="C8"/>
    <property type="match status" value="1"/>
</dbReference>
<dbReference type="InterPro" id="IPR036084">
    <property type="entry name" value="Ser_inhib-like_sf"/>
</dbReference>
<evidence type="ECO:0000256" key="4">
    <source>
        <dbReference type="ARBA" id="ARBA00023157"/>
    </source>
</evidence>
<gene>
    <name evidence="10" type="ORF">AOXY_G19488</name>
</gene>
<dbReference type="EMBL" id="JAGXEW010000018">
    <property type="protein sequence ID" value="KAK1161833.1"/>
    <property type="molecule type" value="Genomic_DNA"/>
</dbReference>
<sequence length="751" mass="82286">MAKCLENNTVVVVPYECPPLVKINCTNGREPVLKYDENLCCYHYECDCHCNGWGDPHYTTFDGVYYSYQGNCSYVLVKEITPKFDNFGVYIDNVHCDIRDQVSCPRSIIVTFNTLVVELRNTETGGRVKLQVLVNKQVVSLPFAKYGMKIYSSKMYIFVEIPEIKAVISFSGIAFTIDLPYNIFGNNTQGQCGTCTNNQADDCMLPGGELINDCAVMADYWPVEDPNKVNCVSPSLVPTKRPPSPTVPAITPCVPDSLCSLLKSSVFAECHRRIPADNFFQACVFDGCHIQNSSIECSSLQTYASMCASVGICIDWRSLTRGKCPSNCSPNMVYQPCGPAEQPTCALSSFGSVEKQGTPMISEGCFCPKGLMLFSPNSDVCVKKCGCLDPHGVPREFDEKFELNCQDCVCSSETYGVQCSPRECPANTDLTCAGPGFIVVNETSLEDPCCQQLICRCNISLCSSNNPTCEMGFKPVMTVKSGECCPIYTCVPKGVCVHNNAEYMPGGKVPVIDCQVCNCTENVDLKSKLNIISCIPMPCNYTCEPGFKNVKSEIECCGKCIQNQCVVHVQDGATHLLAPGETWSPPDNKCALHGCMKIKDSFISTLANIACPPFHETNCQPGTIETTPDGCCKTCLEKQKDCKLATVNSYITYQGCQSTEKIAIKHCEGTCGTFSKYSAEAASMEHRCTCCQEAKTHNVSIVLGCPGGKSLPYTYIQTDQCDCVTTSCEPLRSVQRQALPNKKSRRSVPRP</sequence>
<feature type="domain" description="VWFD" evidence="9">
    <location>
        <begin position="48"/>
        <end position="232"/>
    </location>
</feature>
<proteinExistence type="predicted"/>
<dbReference type="PANTHER" id="PTHR11339:SF406">
    <property type="entry name" value="MUCIN-5AC-LIKE"/>
    <property type="match status" value="1"/>
</dbReference>
<dbReference type="InterPro" id="IPR001846">
    <property type="entry name" value="VWF_type-D"/>
</dbReference>
<feature type="domain" description="CTCK" evidence="7">
    <location>
        <begin position="635"/>
        <end position="729"/>
    </location>
</feature>
<dbReference type="Pfam" id="PF00007">
    <property type="entry name" value="Cys_knot"/>
    <property type="match status" value="1"/>
</dbReference>
<dbReference type="Pfam" id="PF00094">
    <property type="entry name" value="VWD"/>
    <property type="match status" value="1"/>
</dbReference>
<name>A0AAD8D659_ACIOX</name>
<feature type="disulfide bond" evidence="6">
    <location>
        <begin position="667"/>
        <end position="721"/>
    </location>
</feature>
<dbReference type="SUPFAM" id="SSF57567">
    <property type="entry name" value="Serine protease inhibitors"/>
    <property type="match status" value="1"/>
</dbReference>
<keyword evidence="5" id="KW-0325">Glycoprotein</keyword>
<dbReference type="InterPro" id="IPR014853">
    <property type="entry name" value="VWF/SSPO/ZAN-like_Cys-rich_dom"/>
</dbReference>